<evidence type="ECO:0000313" key="2">
    <source>
        <dbReference type="Proteomes" id="UP000070620"/>
    </source>
</evidence>
<proteinExistence type="predicted"/>
<dbReference type="Gene3D" id="2.60.200.60">
    <property type="match status" value="1"/>
</dbReference>
<accession>A0A136PP96</accession>
<keyword evidence="2" id="KW-1185">Reference proteome</keyword>
<organism evidence="1 2">
    <name type="scientific">Micromonospora rosaria</name>
    <dbReference type="NCBI Taxonomy" id="47874"/>
    <lineage>
        <taxon>Bacteria</taxon>
        <taxon>Bacillati</taxon>
        <taxon>Actinomycetota</taxon>
        <taxon>Actinomycetes</taxon>
        <taxon>Micromonosporales</taxon>
        <taxon>Micromonosporaceae</taxon>
        <taxon>Micromonospora</taxon>
    </lineage>
</organism>
<gene>
    <name evidence="1" type="ORF">AWW66_20365</name>
</gene>
<dbReference type="InterPro" id="IPR008727">
    <property type="entry name" value="PAAR_motif"/>
</dbReference>
<name>A0A136PP96_9ACTN</name>
<dbReference type="OrthoDB" id="197187at2"/>
<sequence>MLGVASVLVAGQPAAVVGTVCVCPLHVALLMTNVIVPAVPPPLRRVLIGGFPAARQGDQLTCRATVSSGAASVQIGG</sequence>
<comment type="caution">
    <text evidence="1">The sequence shown here is derived from an EMBL/GenBank/DDBJ whole genome shotgun (WGS) entry which is preliminary data.</text>
</comment>
<evidence type="ECO:0000313" key="1">
    <source>
        <dbReference type="EMBL" id="KXK60178.1"/>
    </source>
</evidence>
<dbReference type="Proteomes" id="UP000070620">
    <property type="component" value="Unassembled WGS sequence"/>
</dbReference>
<protein>
    <submittedName>
        <fullName evidence="1">Uncharacterized protein</fullName>
    </submittedName>
</protein>
<reference evidence="1 2" key="1">
    <citation type="submission" date="2016-01" db="EMBL/GenBank/DDBJ databases">
        <title>Whole genome sequence and analysis of Micromonospora rosaria DSM 803, which can produce antibacterial substance rosamicin.</title>
        <authorList>
            <person name="Yang H."/>
            <person name="He X."/>
            <person name="Zhu D."/>
        </authorList>
    </citation>
    <scope>NUCLEOTIDE SEQUENCE [LARGE SCALE GENOMIC DNA]</scope>
    <source>
        <strain evidence="1 2">DSM 803</strain>
    </source>
</reference>
<dbReference type="AlphaFoldDB" id="A0A136PP96"/>
<dbReference type="Pfam" id="PF05488">
    <property type="entry name" value="PAAR_motif"/>
    <property type="match status" value="1"/>
</dbReference>
<dbReference type="EMBL" id="LRQV01000081">
    <property type="protein sequence ID" value="KXK60178.1"/>
    <property type="molecule type" value="Genomic_DNA"/>
</dbReference>